<evidence type="ECO:0000313" key="3">
    <source>
        <dbReference type="Proteomes" id="UP001367508"/>
    </source>
</evidence>
<feature type="region of interest" description="Disordered" evidence="1">
    <location>
        <begin position="176"/>
        <end position="208"/>
    </location>
</feature>
<sequence>MAKPVPIRPWSRLASLHVAPTPESHTNPQTLLSKPAEPSLKAPQARNTSQHNNAGATNSLPIQSQNLKLTTPHTFPPSKLNAKPQNETNILVAQEPNSVLVNKAIEKPNVNGNGSLLKESAGEIQNQETQVTTKENEMKGKGIDTKLSSSEGCGFRVITIAGENRGAYMQITKSQKKPIHKKENSGSGEVNANMKEKSRKVRTQSSPPLTALYANTNVQCVNNSMVFHASCNYHDPGVHLILSKKPFGKHVDGQRN</sequence>
<evidence type="ECO:0000256" key="1">
    <source>
        <dbReference type="SAM" id="MobiDB-lite"/>
    </source>
</evidence>
<accession>A0AAN9MCF9</accession>
<feature type="region of interest" description="Disordered" evidence="1">
    <location>
        <begin position="18"/>
        <end position="61"/>
    </location>
</feature>
<name>A0AAN9MCF9_CANGL</name>
<evidence type="ECO:0000313" key="2">
    <source>
        <dbReference type="EMBL" id="KAK7349402.1"/>
    </source>
</evidence>
<dbReference type="AlphaFoldDB" id="A0AAN9MCF9"/>
<organism evidence="2 3">
    <name type="scientific">Canavalia gladiata</name>
    <name type="common">Sword bean</name>
    <name type="synonym">Dolichos gladiatus</name>
    <dbReference type="NCBI Taxonomy" id="3824"/>
    <lineage>
        <taxon>Eukaryota</taxon>
        <taxon>Viridiplantae</taxon>
        <taxon>Streptophyta</taxon>
        <taxon>Embryophyta</taxon>
        <taxon>Tracheophyta</taxon>
        <taxon>Spermatophyta</taxon>
        <taxon>Magnoliopsida</taxon>
        <taxon>eudicotyledons</taxon>
        <taxon>Gunneridae</taxon>
        <taxon>Pentapetalae</taxon>
        <taxon>rosids</taxon>
        <taxon>fabids</taxon>
        <taxon>Fabales</taxon>
        <taxon>Fabaceae</taxon>
        <taxon>Papilionoideae</taxon>
        <taxon>50 kb inversion clade</taxon>
        <taxon>NPAAA clade</taxon>
        <taxon>indigoferoid/millettioid clade</taxon>
        <taxon>Phaseoleae</taxon>
        <taxon>Canavalia</taxon>
    </lineage>
</organism>
<feature type="compositionally biased region" description="Polar residues" evidence="1">
    <location>
        <begin position="23"/>
        <end position="32"/>
    </location>
</feature>
<reference evidence="2 3" key="1">
    <citation type="submission" date="2024-01" db="EMBL/GenBank/DDBJ databases">
        <title>The genomes of 5 underutilized Papilionoideae crops provide insights into root nodulation and disease resistanc.</title>
        <authorList>
            <person name="Jiang F."/>
        </authorList>
    </citation>
    <scope>NUCLEOTIDE SEQUENCE [LARGE SCALE GENOMIC DNA]</scope>
    <source>
        <strain evidence="2">LVBAO_FW01</strain>
        <tissue evidence="2">Leaves</tissue>
    </source>
</reference>
<proteinExistence type="predicted"/>
<protein>
    <submittedName>
        <fullName evidence="2">Uncharacterized protein</fullName>
    </submittedName>
</protein>
<gene>
    <name evidence="2" type="ORF">VNO77_06738</name>
</gene>
<dbReference type="EMBL" id="JAYMYQ010000002">
    <property type="protein sequence ID" value="KAK7349402.1"/>
    <property type="molecule type" value="Genomic_DNA"/>
</dbReference>
<feature type="compositionally biased region" description="Polar residues" evidence="1">
    <location>
        <begin position="45"/>
        <end position="61"/>
    </location>
</feature>
<keyword evidence="3" id="KW-1185">Reference proteome</keyword>
<dbReference type="Proteomes" id="UP001367508">
    <property type="component" value="Unassembled WGS sequence"/>
</dbReference>
<comment type="caution">
    <text evidence="2">The sequence shown here is derived from an EMBL/GenBank/DDBJ whole genome shotgun (WGS) entry which is preliminary data.</text>
</comment>
<dbReference type="PANTHER" id="PTHR33472:SF1">
    <property type="entry name" value="EXTENSIN-RELATED"/>
    <property type="match status" value="1"/>
</dbReference>
<dbReference type="PANTHER" id="PTHR33472">
    <property type="entry name" value="OS01G0106600 PROTEIN"/>
    <property type="match status" value="1"/>
</dbReference>